<keyword evidence="3" id="KW-1185">Reference proteome</keyword>
<dbReference type="EMBL" id="CP064760">
    <property type="protein sequence ID" value="QPE04972.1"/>
    <property type="molecule type" value="Genomic_DNA"/>
</dbReference>
<evidence type="ECO:0000313" key="2">
    <source>
        <dbReference type="EMBL" id="QPE04972.1"/>
    </source>
</evidence>
<sequence>MAGMYGADVAQLRELARQFDSCASRLDNDRMTVGSAIQISAWVGPVAVRFRHEWDSAHSRRVHAAAERLRDAAATLRSNADDQERTSAVGGSLSMSAPSHSDDPGWEGTPEDAERFEKLLDEIKIAGTIVGTVDDGSELIDALRAGAIDYKSFGEWASKVKGMDAGTLLSLAGMGITAKELGEAIGSDDPAATFESSLDLIMGAVGVKVPGAGLAWDIGKFLGESGYNSVQTFYDSPGGALDFAARQVFGDGATFDGLSQFDRDILMKRYDGMGGLLVGFVDTVGGTWDDFWKFAAGGPGRGPAGS</sequence>
<evidence type="ECO:0000313" key="3">
    <source>
        <dbReference type="Proteomes" id="UP000594480"/>
    </source>
</evidence>
<dbReference type="Gene3D" id="1.10.287.1060">
    <property type="entry name" value="ESAT-6-like"/>
    <property type="match status" value="1"/>
</dbReference>
<proteinExistence type="predicted"/>
<evidence type="ECO:0008006" key="4">
    <source>
        <dbReference type="Google" id="ProtNLM"/>
    </source>
</evidence>
<organism evidence="2 3">
    <name type="scientific">Microbacterium schleiferi</name>
    <dbReference type="NCBI Taxonomy" id="69362"/>
    <lineage>
        <taxon>Bacteria</taxon>
        <taxon>Bacillati</taxon>
        <taxon>Actinomycetota</taxon>
        <taxon>Actinomycetes</taxon>
        <taxon>Micrococcales</taxon>
        <taxon>Microbacteriaceae</taxon>
        <taxon>Microbacterium</taxon>
    </lineage>
</organism>
<dbReference type="RefSeq" id="WP_195692993.1">
    <property type="nucleotide sequence ID" value="NZ_CP064760.1"/>
</dbReference>
<accession>A0A7S8RHS0</accession>
<dbReference type="AlphaFoldDB" id="A0A7S8RHS0"/>
<feature type="region of interest" description="Disordered" evidence="1">
    <location>
        <begin position="77"/>
        <end position="110"/>
    </location>
</feature>
<evidence type="ECO:0000256" key="1">
    <source>
        <dbReference type="SAM" id="MobiDB-lite"/>
    </source>
</evidence>
<gene>
    <name evidence="2" type="ORF">IT882_02290</name>
</gene>
<dbReference type="Proteomes" id="UP000594480">
    <property type="component" value="Chromosome"/>
</dbReference>
<reference evidence="2 3" key="1">
    <citation type="submission" date="2020-11" db="EMBL/GenBank/DDBJ databases">
        <title>Amino acid is mineralized and recycled by bacteria in oceanic microbiome.</title>
        <authorList>
            <person name="Zheng L.Y."/>
        </authorList>
    </citation>
    <scope>NUCLEOTIDE SEQUENCE [LARGE SCALE GENOMIC DNA]</scope>
    <source>
        <strain evidence="2 3">A32-1</strain>
    </source>
</reference>
<name>A0A7S8RHS0_9MICO</name>
<dbReference type="KEGG" id="msf:IT882_02290"/>
<protein>
    <recommendedName>
        <fullName evidence="4">WXG100 family type VII secretion target</fullName>
    </recommendedName>
</protein>